<sequence length="217" mass="24647">MQAISVYEIGGLFDYDNVVLENKSSSEERELNGTQEVFRTEMFVNETNGNYTRCSFALDEEFKIRARVLNTDVTAVVIKTTYEGYYNTTDGTLTVFANKVSADNICAFVSNQFNLNYNKKIFNLETIMEEASDVRKTQFRNVRIQTLSGSSLNGSRVNQTELYDLMYQNGELSTIAVTYPINNVEISFSVSTSGSIVMFSNIENNEILTLIEEIFLY</sequence>
<dbReference type="EMBL" id="MAEL01000044">
    <property type="protein sequence ID" value="KAF1303016.1"/>
    <property type="molecule type" value="Genomic_DNA"/>
</dbReference>
<dbReference type="Proteomes" id="UP000782705">
    <property type="component" value="Unassembled WGS sequence"/>
</dbReference>
<gene>
    <name evidence="1" type="ORF">BAU17_07755</name>
</gene>
<keyword evidence="2" id="KW-1185">Reference proteome</keyword>
<reference evidence="1 2" key="1">
    <citation type="submission" date="2016-06" db="EMBL/GenBank/DDBJ databases">
        <title>Four novel species of enterococci isolated from chicken manure.</title>
        <authorList>
            <person name="Van Tyne D."/>
        </authorList>
    </citation>
    <scope>NUCLEOTIDE SEQUENCE [LARGE SCALE GENOMIC DNA]</scope>
    <source>
        <strain evidence="1 2">CU12B</strain>
    </source>
</reference>
<dbReference type="RefSeq" id="WP_161902387.1">
    <property type="nucleotide sequence ID" value="NZ_MAEL01000044.1"/>
</dbReference>
<proteinExistence type="predicted"/>
<accession>A0ABQ6YYE4</accession>
<comment type="caution">
    <text evidence="1">The sequence shown here is derived from an EMBL/GenBank/DDBJ whole genome shotgun (WGS) entry which is preliminary data.</text>
</comment>
<organism evidence="1 2">
    <name type="scientific">Candidatus Enterococcus willemsii</name>
    <dbReference type="NCBI Taxonomy" id="1857215"/>
    <lineage>
        <taxon>Bacteria</taxon>
        <taxon>Bacillati</taxon>
        <taxon>Bacillota</taxon>
        <taxon>Bacilli</taxon>
        <taxon>Lactobacillales</taxon>
        <taxon>Enterococcaceae</taxon>
        <taxon>Enterococcus</taxon>
    </lineage>
</organism>
<name>A0ABQ6YYE4_9ENTE</name>
<evidence type="ECO:0000313" key="1">
    <source>
        <dbReference type="EMBL" id="KAF1303016.1"/>
    </source>
</evidence>
<protein>
    <submittedName>
        <fullName evidence="1">Uncharacterized protein</fullName>
    </submittedName>
</protein>
<evidence type="ECO:0000313" key="2">
    <source>
        <dbReference type="Proteomes" id="UP000782705"/>
    </source>
</evidence>